<protein>
    <submittedName>
        <fullName evidence="2">Uncharacterized protein</fullName>
    </submittedName>
</protein>
<accession>A0A4C1SP54</accession>
<dbReference type="AlphaFoldDB" id="A0A4C1SP54"/>
<proteinExistence type="predicted"/>
<feature type="region of interest" description="Disordered" evidence="1">
    <location>
        <begin position="59"/>
        <end position="87"/>
    </location>
</feature>
<sequence length="87" mass="9579">MPDNVITLSGIPDEAFLPSKEIKDGEINYMFTRAELGAKASAKYETCLRFGGPTRTYARVPSPKHAHALETETRSKISVSADTHKVK</sequence>
<evidence type="ECO:0000256" key="1">
    <source>
        <dbReference type="SAM" id="MobiDB-lite"/>
    </source>
</evidence>
<gene>
    <name evidence="2" type="ORF">EVAR_69952_1</name>
</gene>
<organism evidence="2 3">
    <name type="scientific">Eumeta variegata</name>
    <name type="common">Bagworm moth</name>
    <name type="synonym">Eumeta japonica</name>
    <dbReference type="NCBI Taxonomy" id="151549"/>
    <lineage>
        <taxon>Eukaryota</taxon>
        <taxon>Metazoa</taxon>
        <taxon>Ecdysozoa</taxon>
        <taxon>Arthropoda</taxon>
        <taxon>Hexapoda</taxon>
        <taxon>Insecta</taxon>
        <taxon>Pterygota</taxon>
        <taxon>Neoptera</taxon>
        <taxon>Endopterygota</taxon>
        <taxon>Lepidoptera</taxon>
        <taxon>Glossata</taxon>
        <taxon>Ditrysia</taxon>
        <taxon>Tineoidea</taxon>
        <taxon>Psychidae</taxon>
        <taxon>Oiketicinae</taxon>
        <taxon>Eumeta</taxon>
    </lineage>
</organism>
<name>A0A4C1SP54_EUMVA</name>
<comment type="caution">
    <text evidence="2">The sequence shown here is derived from an EMBL/GenBank/DDBJ whole genome shotgun (WGS) entry which is preliminary data.</text>
</comment>
<reference evidence="2 3" key="1">
    <citation type="journal article" date="2019" name="Commun. Biol.">
        <title>The bagworm genome reveals a unique fibroin gene that provides high tensile strength.</title>
        <authorList>
            <person name="Kono N."/>
            <person name="Nakamura H."/>
            <person name="Ohtoshi R."/>
            <person name="Tomita M."/>
            <person name="Numata K."/>
            <person name="Arakawa K."/>
        </authorList>
    </citation>
    <scope>NUCLEOTIDE SEQUENCE [LARGE SCALE GENOMIC DNA]</scope>
</reference>
<dbReference type="Proteomes" id="UP000299102">
    <property type="component" value="Unassembled WGS sequence"/>
</dbReference>
<evidence type="ECO:0000313" key="2">
    <source>
        <dbReference type="EMBL" id="GBP03892.1"/>
    </source>
</evidence>
<evidence type="ECO:0000313" key="3">
    <source>
        <dbReference type="Proteomes" id="UP000299102"/>
    </source>
</evidence>
<keyword evidence="3" id="KW-1185">Reference proteome</keyword>
<dbReference type="EMBL" id="BGZK01003711">
    <property type="protein sequence ID" value="GBP03892.1"/>
    <property type="molecule type" value="Genomic_DNA"/>
</dbReference>